<gene>
    <name evidence="9" type="primary">tsf</name>
</gene>
<dbReference type="PROSITE" id="PS01126">
    <property type="entry name" value="EF_TS_1"/>
    <property type="match status" value="1"/>
</dbReference>
<keyword evidence="6" id="KW-0496">Mitochondrion</keyword>
<dbReference type="PANTHER" id="PTHR11741">
    <property type="entry name" value="ELONGATION FACTOR TS"/>
    <property type="match status" value="1"/>
</dbReference>
<proteinExistence type="inferred from homology"/>
<evidence type="ECO:0000256" key="7">
    <source>
        <dbReference type="RuleBase" id="RU000642"/>
    </source>
</evidence>
<comment type="similarity">
    <text evidence="1 5 7">Belongs to the EF-Ts family.</text>
</comment>
<dbReference type="InterPro" id="IPR001816">
    <property type="entry name" value="Transl_elong_EFTs/EF1B"/>
</dbReference>
<evidence type="ECO:0000256" key="4">
    <source>
        <dbReference type="ARBA" id="ARBA00025453"/>
    </source>
</evidence>
<evidence type="ECO:0000259" key="8">
    <source>
        <dbReference type="Pfam" id="PF00889"/>
    </source>
</evidence>
<comment type="subcellular location">
    <subcellularLocation>
        <location evidence="5">Cytoplasm</location>
    </subcellularLocation>
    <subcellularLocation>
        <location evidence="6">Mitochondrion</location>
    </subcellularLocation>
</comment>
<evidence type="ECO:0000313" key="9">
    <source>
        <dbReference type="EMBL" id="QCI04412.1"/>
    </source>
</evidence>
<dbReference type="Pfam" id="PF00889">
    <property type="entry name" value="EF_TS"/>
    <property type="match status" value="1"/>
</dbReference>
<evidence type="ECO:0000256" key="1">
    <source>
        <dbReference type="ARBA" id="ARBA00005532"/>
    </source>
</evidence>
<comment type="function">
    <text evidence="4 5 7">Associates with the EF-Tu.GDP complex and induces the exchange of GDP to GTP. It remains bound to the aminoacyl-tRNA.EF-Tu.GTP complex up to the GTP hydrolysis stage on the ribosome.</text>
</comment>
<dbReference type="NCBIfam" id="TIGR00116">
    <property type="entry name" value="tsf"/>
    <property type="match status" value="1"/>
</dbReference>
<dbReference type="InterPro" id="IPR036402">
    <property type="entry name" value="EF-Ts_dimer_sf"/>
</dbReference>
<dbReference type="Gene3D" id="1.10.286.20">
    <property type="match status" value="1"/>
</dbReference>
<evidence type="ECO:0000256" key="2">
    <source>
        <dbReference type="ARBA" id="ARBA00022768"/>
    </source>
</evidence>
<evidence type="ECO:0000256" key="6">
    <source>
        <dbReference type="HAMAP-Rule" id="MF_03135"/>
    </source>
</evidence>
<reference evidence="9" key="2">
    <citation type="submission" date="2019-04" db="EMBL/GenBank/DDBJ databases">
        <authorList>
            <person name="Pasella M."/>
        </authorList>
    </citation>
    <scope>NUCLEOTIDE SEQUENCE</scope>
    <source>
        <strain evidence="9">PD2206</strain>
    </source>
</reference>
<dbReference type="Gene3D" id="1.10.8.10">
    <property type="entry name" value="DNA helicase RuvA subunit, C-terminal domain"/>
    <property type="match status" value="1"/>
</dbReference>
<name>A0A4D6WMG8_9FLOR</name>
<sequence>MSEEISVKHGKELIKELRIKTGAGITDCKKALEASNYNIDIAIENLRKKGLASSDKKAGRIAAEGLIESYIHAGSRIGVLVELNCETDFVARQPAFKDLAKNIAMQLAACQNIEYVSSQHIPQHIIKHEEEIEANKEDLLNKPKEIKEKILAGRLEKRLKELSLMDQPFIKDSNILIQELVNKNISLLGENIQIRRFQRFILGQGLKKKNEDFADEVAKIINMQ</sequence>
<evidence type="ECO:0000256" key="5">
    <source>
        <dbReference type="HAMAP-Rule" id="MF_00050"/>
    </source>
</evidence>
<keyword evidence="5" id="KW-0963">Cytoplasm</keyword>
<dbReference type="SUPFAM" id="SSF46934">
    <property type="entry name" value="UBA-like"/>
    <property type="match status" value="1"/>
</dbReference>
<geneLocation type="plastid" evidence="9"/>
<dbReference type="GO" id="GO:0070125">
    <property type="term" value="P:mitochondrial translational elongation"/>
    <property type="evidence" value="ECO:0007669"/>
    <property type="project" value="TreeGrafter"/>
</dbReference>
<feature type="domain" description="Translation elongation factor EFTs/EF1B dimerisation" evidence="8">
    <location>
        <begin position="61"/>
        <end position="204"/>
    </location>
</feature>
<dbReference type="GO" id="GO:0005739">
    <property type="term" value="C:mitochondrion"/>
    <property type="evidence" value="ECO:0007669"/>
    <property type="project" value="UniProtKB-SubCell"/>
</dbReference>
<dbReference type="HAMAP" id="MF_00050">
    <property type="entry name" value="EF_Ts"/>
    <property type="match status" value="1"/>
</dbReference>
<dbReference type="InterPro" id="IPR018101">
    <property type="entry name" value="Transl_elong_Ts_CS"/>
</dbReference>
<accession>A0A4D6WMG8</accession>
<dbReference type="SUPFAM" id="SSF54713">
    <property type="entry name" value="Elongation factor Ts (EF-Ts), dimerisation domain"/>
    <property type="match status" value="1"/>
</dbReference>
<organism evidence="9">
    <name type="scientific">Antithamnion hubbsii</name>
    <dbReference type="NCBI Taxonomy" id="1005974"/>
    <lineage>
        <taxon>Eukaryota</taxon>
        <taxon>Rhodophyta</taxon>
        <taxon>Florideophyceae</taxon>
        <taxon>Rhodymeniophycidae</taxon>
        <taxon>Ceramiales</taxon>
        <taxon>Ceramiaceae</taxon>
        <taxon>Antithamnion</taxon>
    </lineage>
</organism>
<dbReference type="GO" id="GO:0003746">
    <property type="term" value="F:translation elongation factor activity"/>
    <property type="evidence" value="ECO:0007669"/>
    <property type="project" value="UniProtKB-UniRule"/>
</dbReference>
<dbReference type="PANTHER" id="PTHR11741:SF10">
    <property type="entry name" value="POLYPROTEIN OF EF-TS, CHLOROPLASTIC"/>
    <property type="match status" value="1"/>
</dbReference>
<dbReference type="CDD" id="cd14275">
    <property type="entry name" value="UBA_EF-Ts"/>
    <property type="match status" value="1"/>
</dbReference>
<keyword evidence="9" id="KW-0934">Plastid</keyword>
<keyword evidence="2 5" id="KW-0251">Elongation factor</keyword>
<dbReference type="InterPro" id="IPR014039">
    <property type="entry name" value="Transl_elong_EFTs/EF1B_dimer"/>
</dbReference>
<keyword evidence="3 5" id="KW-0648">Protein biosynthesis</keyword>
<dbReference type="AlphaFoldDB" id="A0A4D6WMG8"/>
<dbReference type="PROSITE" id="PS01127">
    <property type="entry name" value="EF_TS_2"/>
    <property type="match status" value="1"/>
</dbReference>
<dbReference type="Gene3D" id="3.30.479.20">
    <property type="entry name" value="Elongation factor Ts, dimerisation domain"/>
    <property type="match status" value="1"/>
</dbReference>
<protein>
    <recommendedName>
        <fullName evidence="6">Elongation factor Ts, mitochondrial</fullName>
        <shortName evidence="6">EF-Ts</shortName>
        <shortName evidence="6">EF-TsMt</shortName>
    </recommendedName>
</protein>
<evidence type="ECO:0000256" key="3">
    <source>
        <dbReference type="ARBA" id="ARBA00022917"/>
    </source>
</evidence>
<dbReference type="FunFam" id="1.10.8.10:FF:000001">
    <property type="entry name" value="Elongation factor Ts"/>
    <property type="match status" value="1"/>
</dbReference>
<dbReference type="InterPro" id="IPR009060">
    <property type="entry name" value="UBA-like_sf"/>
</dbReference>
<dbReference type="EMBL" id="MK814610">
    <property type="protein sequence ID" value="QCI04412.1"/>
    <property type="molecule type" value="Genomic_DNA"/>
</dbReference>
<reference evidence="9" key="1">
    <citation type="journal article" date="2019" name="Mol. Phylogenet. Evol.">
        <title>Morphological evolution and classification of the red algal order Ceramiales inferred using plastid phylogenomics.</title>
        <authorList>
            <person name="Diaz-Tapia P."/>
            <person name="Pasella M.M."/>
            <person name="Verbruggen H."/>
            <person name="Maggs C.A."/>
        </authorList>
    </citation>
    <scope>NUCLEOTIDE SEQUENCE</scope>
    <source>
        <strain evidence="9">PD2206</strain>
    </source>
</reference>